<dbReference type="RefSeq" id="WP_205723516.1">
    <property type="nucleotide sequence ID" value="NZ_CP070608.1"/>
</dbReference>
<dbReference type="KEGG" id="fuv:JR347_07935"/>
<dbReference type="AlphaFoldDB" id="A0A974WJC2"/>
<dbReference type="Proteomes" id="UP000662783">
    <property type="component" value="Chromosome"/>
</dbReference>
<dbReference type="EMBL" id="CP070608">
    <property type="protein sequence ID" value="QSE99004.1"/>
    <property type="molecule type" value="Genomic_DNA"/>
</dbReference>
<proteinExistence type="predicted"/>
<gene>
    <name evidence="1" type="ORF">JR347_07935</name>
</gene>
<sequence length="155" mass="18036">MTVDFFYNLDSAGWADATISEGTDSETMTVSYLHDSLGELTDAMNLLLKGGKESQTIFMSEPGEHLMSLINPKDDLLEIEVRWFKDWASWNMHSKTDYEVVFKRTTSLFDFANKICDNLERIYIKEGIEGYKEKWVEHDFPMNSYLKLKKLLGRK</sequence>
<accession>A0A974WJC2</accession>
<name>A0A974WJC2_9BACT</name>
<evidence type="ECO:0000313" key="2">
    <source>
        <dbReference type="Proteomes" id="UP000662783"/>
    </source>
</evidence>
<keyword evidence="2" id="KW-1185">Reference proteome</keyword>
<reference evidence="1" key="1">
    <citation type="submission" date="2021-02" db="EMBL/GenBank/DDBJ databases">
        <title>Fulvivirga sp. S481 isolated from sea water.</title>
        <authorList>
            <person name="Bae S.S."/>
            <person name="Baek K."/>
        </authorList>
    </citation>
    <scope>NUCLEOTIDE SEQUENCE</scope>
    <source>
        <strain evidence="1">S481</strain>
    </source>
</reference>
<organism evidence="1 2">
    <name type="scientific">Fulvivirga lutea</name>
    <dbReference type="NCBI Taxonomy" id="2810512"/>
    <lineage>
        <taxon>Bacteria</taxon>
        <taxon>Pseudomonadati</taxon>
        <taxon>Bacteroidota</taxon>
        <taxon>Cytophagia</taxon>
        <taxon>Cytophagales</taxon>
        <taxon>Fulvivirgaceae</taxon>
        <taxon>Fulvivirga</taxon>
    </lineage>
</organism>
<protein>
    <submittedName>
        <fullName evidence="1">Uncharacterized protein</fullName>
    </submittedName>
</protein>
<evidence type="ECO:0000313" key="1">
    <source>
        <dbReference type="EMBL" id="QSE99004.1"/>
    </source>
</evidence>